<feature type="chain" id="PRO_5039050212" description="Fibronectin type-III domain-containing protein" evidence="1">
    <location>
        <begin position="20"/>
        <end position="735"/>
    </location>
</feature>
<gene>
    <name evidence="2" type="ORF">ENI34_03625</name>
</gene>
<dbReference type="Proteomes" id="UP000885826">
    <property type="component" value="Unassembled WGS sequence"/>
</dbReference>
<dbReference type="AlphaFoldDB" id="A0A9C9EMR5"/>
<dbReference type="EMBL" id="DRIG01000039">
    <property type="protein sequence ID" value="HEC78216.1"/>
    <property type="molecule type" value="Genomic_DNA"/>
</dbReference>
<evidence type="ECO:0000256" key="1">
    <source>
        <dbReference type="SAM" id="SignalP"/>
    </source>
</evidence>
<organism evidence="2 3">
    <name type="scientific">candidate division WOR-3 bacterium</name>
    <dbReference type="NCBI Taxonomy" id="2052148"/>
    <lineage>
        <taxon>Bacteria</taxon>
        <taxon>Bacteria division WOR-3</taxon>
    </lineage>
</organism>
<protein>
    <recommendedName>
        <fullName evidence="4">Fibronectin type-III domain-containing protein</fullName>
    </recommendedName>
</protein>
<comment type="caution">
    <text evidence="2">The sequence shown here is derived from an EMBL/GenBank/DDBJ whole genome shotgun (WGS) entry which is preliminary data.</text>
</comment>
<accession>A0A9C9EMR5</accession>
<evidence type="ECO:0008006" key="4">
    <source>
        <dbReference type="Google" id="ProtNLM"/>
    </source>
</evidence>
<dbReference type="InterPro" id="IPR013783">
    <property type="entry name" value="Ig-like_fold"/>
</dbReference>
<proteinExistence type="predicted"/>
<dbReference type="Gene3D" id="2.60.40.10">
    <property type="entry name" value="Immunoglobulins"/>
    <property type="match status" value="1"/>
</dbReference>
<feature type="non-terminal residue" evidence="2">
    <location>
        <position position="735"/>
    </location>
</feature>
<name>A0A9C9EMR5_UNCW3</name>
<reference evidence="2" key="1">
    <citation type="journal article" date="2020" name="mSystems">
        <title>Genome- and Community-Level Interaction Insights into Carbon Utilization and Element Cycling Functions of Hydrothermarchaeota in Hydrothermal Sediment.</title>
        <authorList>
            <person name="Zhou Z."/>
            <person name="Liu Y."/>
            <person name="Xu W."/>
            <person name="Pan J."/>
            <person name="Luo Z.H."/>
            <person name="Li M."/>
        </authorList>
    </citation>
    <scope>NUCLEOTIDE SEQUENCE</scope>
    <source>
        <strain evidence="2">HyVt-388</strain>
    </source>
</reference>
<sequence>MKKILLPILLIAIIGFSRTAGTSQQYRNEEIKIHNINQVEMCISNFGKFGQTKNQEAGCWWPKGSNENYIFGAGTWFGTIVDGDTLVTIGYGPHGAETEYVPGDEDMSKSDPNAVIFMYPTNWPPPENGFSTVVPPQKNKSHQDSWCVYNDLDESAHIPGDTRPIGLVVYQTVYAWNLSSTQDIIFIKFELRNVSGADLTDCYFGVCTDNDIGNEAGTGNDIISGIVGQWYVIDGESLWVDNLGYQWQTESEPGWSNFPGTIGFDYLQSPWDLQPGQDKDNDGIPDEYERDSSYYVNNLPDSLWDVDLDGTPDWRDPSEIPQLGMTAFKRFTLNLEPNRDNERYVTLAGYNFKTGVYEPFDTVPPQPDDQRFLQCSGPFELMADSVATVLVGIIFARWDSTDARPDTGLVPVDNTCQFIYDMNWLLPGPPSPPTLTCVPGDAQVTLVWNSAPEYEPDPYYDVVGTDPTSPLYDPYYKQYDFEGYRVWRSLTGESGDWEKLAYCDKFNGIVFEDTTSIPDDTLLATDTGIFHSYVDTDVRNGFTYYYAVTSFDYNMVKDDDTLGPGYKVLKFESGKVGVTAAPRRDPVDFVPGSATVEVLSGNDSLLSNISVAITYPLDMSEAVQYLEFGDIGWQYIVLYDDSGMVSDTVVAPEFVGYLEDSARQAVDSVRVVLPLWDCNVPNNFSMYDGMNVGVAFVRDSLPTDVSIFDTIIVESGAYPDSLLKPSLPGPWASYF</sequence>
<evidence type="ECO:0000313" key="3">
    <source>
        <dbReference type="Proteomes" id="UP000885826"/>
    </source>
</evidence>
<evidence type="ECO:0000313" key="2">
    <source>
        <dbReference type="EMBL" id="HEC78216.1"/>
    </source>
</evidence>
<keyword evidence="1" id="KW-0732">Signal</keyword>
<feature type="signal peptide" evidence="1">
    <location>
        <begin position="1"/>
        <end position="19"/>
    </location>
</feature>